<dbReference type="SUPFAM" id="SSF56281">
    <property type="entry name" value="Metallo-hydrolase/oxidoreductase"/>
    <property type="match status" value="1"/>
</dbReference>
<feature type="domain" description="Metallo-beta-lactamase" evidence="2">
    <location>
        <begin position="13"/>
        <end position="236"/>
    </location>
</feature>
<evidence type="ECO:0000256" key="1">
    <source>
        <dbReference type="ARBA" id="ARBA00022801"/>
    </source>
</evidence>
<dbReference type="Proteomes" id="UP000754226">
    <property type="component" value="Unassembled WGS sequence"/>
</dbReference>
<dbReference type="GO" id="GO:0004521">
    <property type="term" value="F:RNA endonuclease activity"/>
    <property type="evidence" value="ECO:0007669"/>
    <property type="project" value="TreeGrafter"/>
</dbReference>
<evidence type="ECO:0000313" key="4">
    <source>
        <dbReference type="EMBL" id="MBS5519158.1"/>
    </source>
</evidence>
<dbReference type="PANTHER" id="PTHR11203">
    <property type="entry name" value="CLEAVAGE AND POLYADENYLATION SPECIFICITY FACTOR FAMILY MEMBER"/>
    <property type="match status" value="1"/>
</dbReference>
<dbReference type="Pfam" id="PF00753">
    <property type="entry name" value="Lactamase_B"/>
    <property type="match status" value="1"/>
</dbReference>
<dbReference type="InterPro" id="IPR050698">
    <property type="entry name" value="MBL"/>
</dbReference>
<feature type="domain" description="Beta-Casp" evidence="3">
    <location>
        <begin position="252"/>
        <end position="378"/>
    </location>
</feature>
<dbReference type="Gene3D" id="3.40.50.10890">
    <property type="match status" value="1"/>
</dbReference>
<dbReference type="GO" id="GO:0016787">
    <property type="term" value="F:hydrolase activity"/>
    <property type="evidence" value="ECO:0007669"/>
    <property type="project" value="UniProtKB-KW"/>
</dbReference>
<dbReference type="InterPro" id="IPR011108">
    <property type="entry name" value="RMMBL"/>
</dbReference>
<dbReference type="InterPro" id="IPR036866">
    <property type="entry name" value="RibonucZ/Hydroxyglut_hydro"/>
</dbReference>
<dbReference type="AlphaFoldDB" id="A0A943I4V4"/>
<protein>
    <submittedName>
        <fullName evidence="4">MBL fold metallo-hydrolase</fullName>
    </submittedName>
</protein>
<proteinExistence type="predicted"/>
<comment type="caution">
    <text evidence="4">The sequence shown here is derived from an EMBL/GenBank/DDBJ whole genome shotgun (WGS) entry which is preliminary data.</text>
</comment>
<accession>A0A943I4V4</accession>
<dbReference type="InterPro" id="IPR022712">
    <property type="entry name" value="Beta_Casp"/>
</dbReference>
<evidence type="ECO:0000259" key="2">
    <source>
        <dbReference type="SMART" id="SM00849"/>
    </source>
</evidence>
<sequence>MKIRFLGADKVVTGSCHMLEVGGKKILLDCGMFQGPKLIRSLNRKPFAFHPGEIDAVVLSHAHVDHSGLLPRLVKEGFKGPIYCTHVTKELCEILLPDCGHIQEQDAEIETRKGLRKGKEAVTPLYTVDDAYLALKQFVCHDYDENFEVCDGVTIRFRVAGHILGSALVNVLVSENGKETKLIYTGDIGQPNVPILDDPHQLSGADFIITESTYGNRVHETADREAELLEIIKDALSRGGNIIIPAFAVGRTQVMLYYFQKLMSSGKLPVVPIMVDSPMAIKATKVMLFNPDEYDEEARSIYQKQGGRLIDMTNVHYTETPEESRAINDMPSPMIIISASGMADAGRVLHHLKHNLWRKDSSVIFAGYQAEGSLGRQLVDGAKKVKIMGEDIVVAAKIYNMTGFSAHADKHQMMDLYKGMIRRPKAFFVVHGEYDSAAAFAESLRTELGTAAYIPNYGDTAVIEGTQWHIIPTEVVQMEPAVQELSDLMRSLEKTYLVYKGRIMQKVVHNAALVPDIKTRLMKIKKYIDDIMKNV</sequence>
<name>A0A943I4V4_9FIRM</name>
<dbReference type="CDD" id="cd16295">
    <property type="entry name" value="TTHA0252-CPSF-like_MBL-fold"/>
    <property type="match status" value="1"/>
</dbReference>
<dbReference type="Pfam" id="PF07521">
    <property type="entry name" value="RMMBL"/>
    <property type="match status" value="1"/>
</dbReference>
<evidence type="ECO:0000259" key="3">
    <source>
        <dbReference type="SMART" id="SM01027"/>
    </source>
</evidence>
<dbReference type="Gene3D" id="3.60.15.10">
    <property type="entry name" value="Ribonuclease Z/Hydroxyacylglutathione hydrolase-like"/>
    <property type="match status" value="1"/>
</dbReference>
<reference evidence="4" key="1">
    <citation type="submission" date="2021-02" db="EMBL/GenBank/DDBJ databases">
        <title>Infant gut strain persistence is associated with maternal origin, phylogeny, and functional potential including surface adhesion and iron acquisition.</title>
        <authorList>
            <person name="Lou Y.C."/>
        </authorList>
    </citation>
    <scope>NUCLEOTIDE SEQUENCE</scope>
    <source>
        <strain evidence="4">L3_106_000M1_dasL3_106_000M1_concoct_15</strain>
    </source>
</reference>
<organism evidence="4 5">
    <name type="scientific">Acidaminococcus intestini</name>
    <dbReference type="NCBI Taxonomy" id="187327"/>
    <lineage>
        <taxon>Bacteria</taxon>
        <taxon>Bacillati</taxon>
        <taxon>Bacillota</taxon>
        <taxon>Negativicutes</taxon>
        <taxon>Acidaminococcales</taxon>
        <taxon>Acidaminococcaceae</taxon>
        <taxon>Acidaminococcus</taxon>
    </lineage>
</organism>
<evidence type="ECO:0000313" key="5">
    <source>
        <dbReference type="Proteomes" id="UP000754226"/>
    </source>
</evidence>
<dbReference type="SMART" id="SM01027">
    <property type="entry name" value="Beta-Casp"/>
    <property type="match status" value="1"/>
</dbReference>
<dbReference type="PANTHER" id="PTHR11203:SF37">
    <property type="entry name" value="INTEGRATOR COMPLEX SUBUNIT 11"/>
    <property type="match status" value="1"/>
</dbReference>
<keyword evidence="1" id="KW-0378">Hydrolase</keyword>
<dbReference type="EMBL" id="JAGZCZ010000002">
    <property type="protein sequence ID" value="MBS5519158.1"/>
    <property type="molecule type" value="Genomic_DNA"/>
</dbReference>
<dbReference type="SMART" id="SM00849">
    <property type="entry name" value="Lactamase_B"/>
    <property type="match status" value="1"/>
</dbReference>
<dbReference type="InterPro" id="IPR001279">
    <property type="entry name" value="Metallo-B-lactamas"/>
</dbReference>
<dbReference type="Pfam" id="PF10996">
    <property type="entry name" value="Beta-Casp"/>
    <property type="match status" value="1"/>
</dbReference>
<gene>
    <name evidence="4" type="ORF">KHX13_02300</name>
</gene>